<evidence type="ECO:0000313" key="3">
    <source>
        <dbReference type="Proteomes" id="UP000715095"/>
    </source>
</evidence>
<dbReference type="Pfam" id="PF04392">
    <property type="entry name" value="ABC_sub_bind"/>
    <property type="match status" value="1"/>
</dbReference>
<dbReference type="InterPro" id="IPR007487">
    <property type="entry name" value="ABC_transpt-TYRBP-like"/>
</dbReference>
<sequence>MQRRRLIAKGLEGALALAAFPMLHTAARAAELVRGRPARAILVTGGPFLRYRSILLGVAAGLKALELIERAPAIETQHAASVPEGAPRQSEPRSDPSKTGTADVWAELAKSAGGSRLAFLADGHYDYGFSEAGREAARTAVLERLKTKRDVDIVFVFGTEATLDMAAAVKDIPVVSLGSSDPVRTGIVKSADDSGQDNLHAVVVADYYGWQTRSFGHVYPFKRLGLPIASARNEKSGEPEIRKACEELGAGFILRAYEETGDAQVDDAALLACVEALANEGADAIMFPWFSASPETFRALLTLLERRGIASFSQAGPDFVERGILLGVGSETFEGYGFFEAEVILRILEGDKPREIGQRYAQRGRLVVNLRSAMALGWQPPFGLLVAAEKAWTTQSPVAHETLEPID</sequence>
<evidence type="ECO:0000256" key="1">
    <source>
        <dbReference type="SAM" id="MobiDB-lite"/>
    </source>
</evidence>
<organism evidence="2 3">
    <name type="scientific">Sutterella massiliensis</name>
    <dbReference type="NCBI Taxonomy" id="1816689"/>
    <lineage>
        <taxon>Bacteria</taxon>
        <taxon>Pseudomonadati</taxon>
        <taxon>Pseudomonadota</taxon>
        <taxon>Betaproteobacteria</taxon>
        <taxon>Burkholderiales</taxon>
        <taxon>Sutterellaceae</taxon>
        <taxon>Sutterella</taxon>
    </lineage>
</organism>
<feature type="region of interest" description="Disordered" evidence="1">
    <location>
        <begin position="78"/>
        <end position="101"/>
    </location>
</feature>
<dbReference type="PANTHER" id="PTHR35271:SF1">
    <property type="entry name" value="ABC TRANSPORTER, SUBSTRATE-BINDING LIPOPROTEIN"/>
    <property type="match status" value="1"/>
</dbReference>
<dbReference type="PANTHER" id="PTHR35271">
    <property type="entry name" value="ABC TRANSPORTER, SUBSTRATE-BINDING LIPOPROTEIN-RELATED"/>
    <property type="match status" value="1"/>
</dbReference>
<comment type="caution">
    <text evidence="2">The sequence shown here is derived from an EMBL/GenBank/DDBJ whole genome shotgun (WGS) entry which is preliminary data.</text>
</comment>
<gene>
    <name evidence="2" type="ORF">H6A60_07300</name>
</gene>
<dbReference type="Gene3D" id="3.40.50.2300">
    <property type="match status" value="2"/>
</dbReference>
<accession>A0ABS2DSJ4</accession>
<reference evidence="2 3" key="1">
    <citation type="journal article" date="2021" name="Sci. Rep.">
        <title>The distribution of antibiotic resistance genes in chicken gut microbiota commensals.</title>
        <authorList>
            <person name="Juricova H."/>
            <person name="Matiasovicova J."/>
            <person name="Kubasova T."/>
            <person name="Cejkova D."/>
            <person name="Rychlik I."/>
        </authorList>
    </citation>
    <scope>NUCLEOTIDE SEQUENCE [LARGE SCALE GENOMIC DNA]</scope>
    <source>
        <strain evidence="2 3">An829</strain>
    </source>
</reference>
<evidence type="ECO:0000313" key="2">
    <source>
        <dbReference type="EMBL" id="MBM6704287.1"/>
    </source>
</evidence>
<evidence type="ECO:0008006" key="4">
    <source>
        <dbReference type="Google" id="ProtNLM"/>
    </source>
</evidence>
<keyword evidence="3" id="KW-1185">Reference proteome</keyword>
<dbReference type="RefSeq" id="WP_205102863.1">
    <property type="nucleotide sequence ID" value="NZ_JACJJC010000010.1"/>
</dbReference>
<dbReference type="Proteomes" id="UP000715095">
    <property type="component" value="Unassembled WGS sequence"/>
</dbReference>
<proteinExistence type="predicted"/>
<dbReference type="EMBL" id="JACJJC010000010">
    <property type="protein sequence ID" value="MBM6704287.1"/>
    <property type="molecule type" value="Genomic_DNA"/>
</dbReference>
<protein>
    <recommendedName>
        <fullName evidence="4">Leucine-binding protein domain-containing protein</fullName>
    </recommendedName>
</protein>
<name>A0ABS2DSJ4_9BURK</name>